<dbReference type="RefSeq" id="WP_187558529.1">
    <property type="nucleotide sequence ID" value="NZ_JACRTP010000002.1"/>
</dbReference>
<dbReference type="Proteomes" id="UP000661649">
    <property type="component" value="Unassembled WGS sequence"/>
</dbReference>
<evidence type="ECO:0000313" key="1">
    <source>
        <dbReference type="EMBL" id="MBC8628439.1"/>
    </source>
</evidence>
<evidence type="ECO:0008006" key="3">
    <source>
        <dbReference type="Google" id="ProtNLM"/>
    </source>
</evidence>
<proteinExistence type="predicted"/>
<gene>
    <name evidence="1" type="ORF">H8712_07380</name>
</gene>
<protein>
    <recommendedName>
        <fullName evidence="3">HNH endonuclease</fullName>
    </recommendedName>
</protein>
<reference evidence="1 2" key="1">
    <citation type="submission" date="2020-08" db="EMBL/GenBank/DDBJ databases">
        <title>Genome public.</title>
        <authorList>
            <person name="Liu C."/>
            <person name="Sun Q."/>
        </authorList>
    </citation>
    <scope>NUCLEOTIDE SEQUENCE [LARGE SCALE GENOMIC DNA]</scope>
    <source>
        <strain evidence="1 2">3_YM_SP_D4_24.mj</strain>
    </source>
</reference>
<accession>A0ABR7PAM5</accession>
<keyword evidence="2" id="KW-1185">Reference proteome</keyword>
<name>A0ABR7PAM5_9FIRM</name>
<evidence type="ECO:0000313" key="2">
    <source>
        <dbReference type="Proteomes" id="UP000661649"/>
    </source>
</evidence>
<organism evidence="1 2">
    <name type="scientific">Blautia stercoris</name>
    <dbReference type="NCBI Taxonomy" id="871664"/>
    <lineage>
        <taxon>Bacteria</taxon>
        <taxon>Bacillati</taxon>
        <taxon>Bacillota</taxon>
        <taxon>Clostridia</taxon>
        <taxon>Lachnospirales</taxon>
        <taxon>Lachnospiraceae</taxon>
        <taxon>Blautia</taxon>
    </lineage>
</organism>
<sequence>MKCAYCGNEAKGTKEHIISCAILDLFPECYITFDNARHTSHESDPMVKDVCAVCNNQRISYIDSYAKDFIAQYFTKKYREDDLVEVEYDYVMIQKMLLKYAFNDMRSHKWDCSFFEQEIIHYLMNEEDNVPKDNVTVMCGVAINVSPVPDAMFGNLKLRWCKDPILYANSTIRNIDYNTGQVYLNDNIEIEKFEDLAVSYLFKFNSVQFLLMCWNKESDKIKQNNIVLECQYPYHLMKAEETKAVLPICTDESNYHHFEHIHVRWDGLFEVGLMRKYASGGKFVHKEEYEKEWVKEEQKIIKEHPRGKK</sequence>
<comment type="caution">
    <text evidence="1">The sequence shown here is derived from an EMBL/GenBank/DDBJ whole genome shotgun (WGS) entry which is preliminary data.</text>
</comment>
<dbReference type="EMBL" id="JACRTP010000002">
    <property type="protein sequence ID" value="MBC8628439.1"/>
    <property type="molecule type" value="Genomic_DNA"/>
</dbReference>